<protein>
    <recommendedName>
        <fullName evidence="3">receptor protein serine/threonine kinase</fullName>
        <ecNumber evidence="3">2.7.11.30</ecNumber>
    </recommendedName>
</protein>
<dbReference type="GO" id="GO:0071363">
    <property type="term" value="P:cellular response to growth factor stimulus"/>
    <property type="evidence" value="ECO:0007669"/>
    <property type="project" value="TreeGrafter"/>
</dbReference>
<dbReference type="InterPro" id="IPR000719">
    <property type="entry name" value="Prot_kinase_dom"/>
</dbReference>
<dbReference type="SMART" id="SM00220">
    <property type="entry name" value="S_TKc"/>
    <property type="match status" value="1"/>
</dbReference>
<dbReference type="GO" id="GO:0004675">
    <property type="term" value="F:transmembrane receptor protein serine/threonine kinase activity"/>
    <property type="evidence" value="ECO:0007669"/>
    <property type="project" value="UniProtKB-EC"/>
</dbReference>
<evidence type="ECO:0000256" key="9">
    <source>
        <dbReference type="ARBA" id="ARBA00022777"/>
    </source>
</evidence>
<evidence type="ECO:0000256" key="1">
    <source>
        <dbReference type="ARBA" id="ARBA00004479"/>
    </source>
</evidence>
<keyword evidence="12" id="KW-0472">Membrane</keyword>
<evidence type="ECO:0000256" key="7">
    <source>
        <dbReference type="ARBA" id="ARBA00022729"/>
    </source>
</evidence>
<keyword evidence="6" id="KW-0812">Transmembrane</keyword>
<dbReference type="PROSITE" id="PS50011">
    <property type="entry name" value="PROTEIN_KINASE_DOM"/>
    <property type="match status" value="1"/>
</dbReference>
<dbReference type="InterPro" id="IPR000333">
    <property type="entry name" value="TGFB_receptor"/>
</dbReference>
<name>A0A8S3VAA7_MYTED</name>
<sequence>MEIYNTCLLRHDNILGYYASDMTSRNSCTQLWLIMQYHEHGSLYDYLQRNVLNYESMLLLATSAAAGLVHLHTEIVGNQGKPAIAHRDIKSKNILVKLDGTCCIGDLGLAVTHSQENNKIDLGRNNKVGTKRYMAPELLDETLNVYYFDSFKLVEVYAFGLVLWEITRRCYTHGE</sequence>
<dbReference type="InterPro" id="IPR008271">
    <property type="entry name" value="Ser/Thr_kinase_AS"/>
</dbReference>
<dbReference type="InterPro" id="IPR001245">
    <property type="entry name" value="Ser-Thr/Tyr_kinase_cat_dom"/>
</dbReference>
<dbReference type="GO" id="GO:0005524">
    <property type="term" value="F:ATP binding"/>
    <property type="evidence" value="ECO:0007669"/>
    <property type="project" value="UniProtKB-KW"/>
</dbReference>
<dbReference type="GO" id="GO:0043235">
    <property type="term" value="C:receptor complex"/>
    <property type="evidence" value="ECO:0007669"/>
    <property type="project" value="TreeGrafter"/>
</dbReference>
<keyword evidence="10" id="KW-0067">ATP-binding</keyword>
<evidence type="ECO:0000313" key="15">
    <source>
        <dbReference type="EMBL" id="CAG2254640.1"/>
    </source>
</evidence>
<evidence type="ECO:0000256" key="6">
    <source>
        <dbReference type="ARBA" id="ARBA00022692"/>
    </source>
</evidence>
<evidence type="ECO:0000256" key="11">
    <source>
        <dbReference type="ARBA" id="ARBA00022989"/>
    </source>
</evidence>
<accession>A0A8S3VAA7</accession>
<keyword evidence="5 15" id="KW-0808">Transferase</keyword>
<dbReference type="EC" id="2.7.11.30" evidence="3"/>
<keyword evidence="11" id="KW-1133">Transmembrane helix</keyword>
<evidence type="ECO:0000256" key="4">
    <source>
        <dbReference type="ARBA" id="ARBA00022527"/>
    </source>
</evidence>
<keyword evidence="9" id="KW-0418">Kinase</keyword>
<keyword evidence="4" id="KW-0723">Serine/threonine-protein kinase</keyword>
<proteinExistence type="inferred from homology"/>
<dbReference type="Pfam" id="PF07714">
    <property type="entry name" value="PK_Tyr_Ser-Thr"/>
    <property type="match status" value="1"/>
</dbReference>
<dbReference type="OrthoDB" id="69842at2759"/>
<dbReference type="AlphaFoldDB" id="A0A8S3VAA7"/>
<evidence type="ECO:0000256" key="10">
    <source>
        <dbReference type="ARBA" id="ARBA00022840"/>
    </source>
</evidence>
<evidence type="ECO:0000256" key="8">
    <source>
        <dbReference type="ARBA" id="ARBA00022741"/>
    </source>
</evidence>
<comment type="caution">
    <text evidence="15">The sequence shown here is derived from an EMBL/GenBank/DDBJ whole genome shotgun (WGS) entry which is preliminary data.</text>
</comment>
<gene>
    <name evidence="15" type="ORF">MEDL_66073</name>
</gene>
<dbReference type="Proteomes" id="UP000683360">
    <property type="component" value="Unassembled WGS sequence"/>
</dbReference>
<dbReference type="SUPFAM" id="SSF56112">
    <property type="entry name" value="Protein kinase-like (PK-like)"/>
    <property type="match status" value="1"/>
</dbReference>
<keyword evidence="7" id="KW-0732">Signal</keyword>
<dbReference type="Gene3D" id="1.10.510.10">
    <property type="entry name" value="Transferase(Phosphotransferase) domain 1"/>
    <property type="match status" value="1"/>
</dbReference>
<dbReference type="PANTHER" id="PTHR23255:SF72">
    <property type="entry name" value="RECEPTOR PROTEIN SERINE_THREONINE KINASE"/>
    <property type="match status" value="1"/>
</dbReference>
<dbReference type="InterPro" id="IPR011009">
    <property type="entry name" value="Kinase-like_dom_sf"/>
</dbReference>
<comment type="subcellular location">
    <subcellularLocation>
        <location evidence="1">Membrane</location>
        <topology evidence="1">Single-pass type I membrane protein</topology>
    </subcellularLocation>
</comment>
<dbReference type="PROSITE" id="PS00108">
    <property type="entry name" value="PROTEIN_KINASE_ST"/>
    <property type="match status" value="1"/>
</dbReference>
<comment type="similarity">
    <text evidence="2">Belongs to the protein kinase superfamily. TKL Ser/Thr protein kinase family. TGFB receptor subfamily.</text>
</comment>
<reference evidence="15" key="1">
    <citation type="submission" date="2021-03" db="EMBL/GenBank/DDBJ databases">
        <authorList>
            <person name="Bekaert M."/>
        </authorList>
    </citation>
    <scope>NUCLEOTIDE SEQUENCE</scope>
</reference>
<dbReference type="GO" id="GO:0005886">
    <property type="term" value="C:plasma membrane"/>
    <property type="evidence" value="ECO:0007669"/>
    <property type="project" value="TreeGrafter"/>
</dbReference>
<evidence type="ECO:0000256" key="2">
    <source>
        <dbReference type="ARBA" id="ARBA00009605"/>
    </source>
</evidence>
<evidence type="ECO:0000256" key="3">
    <source>
        <dbReference type="ARBA" id="ARBA00012401"/>
    </source>
</evidence>
<dbReference type="EMBL" id="CAJPWZ010003250">
    <property type="protein sequence ID" value="CAG2254640.1"/>
    <property type="molecule type" value="Genomic_DNA"/>
</dbReference>
<feature type="domain" description="Protein kinase" evidence="14">
    <location>
        <begin position="1"/>
        <end position="175"/>
    </location>
</feature>
<evidence type="ECO:0000256" key="5">
    <source>
        <dbReference type="ARBA" id="ARBA00022679"/>
    </source>
</evidence>
<evidence type="ECO:0000259" key="14">
    <source>
        <dbReference type="PROSITE" id="PS50011"/>
    </source>
</evidence>
<keyword evidence="16" id="KW-1185">Reference proteome</keyword>
<dbReference type="PANTHER" id="PTHR23255">
    <property type="entry name" value="TRANSFORMING GROWTH FACTOR-BETA RECEPTOR TYPE I AND II"/>
    <property type="match status" value="1"/>
</dbReference>
<keyword evidence="13" id="KW-0675">Receptor</keyword>
<organism evidence="15 16">
    <name type="scientific">Mytilus edulis</name>
    <name type="common">Blue mussel</name>
    <dbReference type="NCBI Taxonomy" id="6550"/>
    <lineage>
        <taxon>Eukaryota</taxon>
        <taxon>Metazoa</taxon>
        <taxon>Spiralia</taxon>
        <taxon>Lophotrochozoa</taxon>
        <taxon>Mollusca</taxon>
        <taxon>Bivalvia</taxon>
        <taxon>Autobranchia</taxon>
        <taxon>Pteriomorphia</taxon>
        <taxon>Mytilida</taxon>
        <taxon>Mytiloidea</taxon>
        <taxon>Mytilidae</taxon>
        <taxon>Mytilinae</taxon>
        <taxon>Mytilus</taxon>
    </lineage>
</organism>
<evidence type="ECO:0000256" key="12">
    <source>
        <dbReference type="ARBA" id="ARBA00023136"/>
    </source>
</evidence>
<dbReference type="Gene3D" id="3.30.200.20">
    <property type="entry name" value="Phosphorylase Kinase, domain 1"/>
    <property type="match status" value="1"/>
</dbReference>
<evidence type="ECO:0000313" key="16">
    <source>
        <dbReference type="Proteomes" id="UP000683360"/>
    </source>
</evidence>
<keyword evidence="8" id="KW-0547">Nucleotide-binding</keyword>
<evidence type="ECO:0000256" key="13">
    <source>
        <dbReference type="ARBA" id="ARBA00023170"/>
    </source>
</evidence>